<feature type="region of interest" description="Disordered" evidence="1">
    <location>
        <begin position="233"/>
        <end position="261"/>
    </location>
</feature>
<accession>A0A0L0N9S6</accession>
<dbReference type="InterPro" id="IPR036691">
    <property type="entry name" value="Endo/exonu/phosph_ase_sf"/>
</dbReference>
<dbReference type="Gene3D" id="3.60.10.10">
    <property type="entry name" value="Endonuclease/exonuclease/phosphatase"/>
    <property type="match status" value="1"/>
</dbReference>
<keyword evidence="3" id="KW-1185">Reference proteome</keyword>
<sequence length="296" mass="33029">MVWWYWVTGVHLELPSARNEDRGEDIALWAEESGLSLLNAIDVPTNPHGNTIDLAFTNVPLATAAVEDHLATSSDHFTISLTLPELCPAPLQPGKVRLTTEEELKRFVELVEAGAEAIPAAASTPEELDALASSLVETLQLAAKAAGRVSRKGARSAPWWNEECVEAAAEYGAIRRTYPFGFNEDIQRARLGFQRVVRRAKRLYWRNLHHKGIPYLPAKGGLVTRVQVGYVTKGDTDQPSDSAADQDDLVENPFTDPDMQQSWDEGIKQHKRYWLIRKAVQQGERRLPSQWGLPVM</sequence>
<protein>
    <recommendedName>
        <fullName evidence="4">Endonuclease/exonuclease/phosphatase domain-containing protein</fullName>
    </recommendedName>
</protein>
<dbReference type="Proteomes" id="UP000036947">
    <property type="component" value="Unassembled WGS sequence"/>
</dbReference>
<reference evidence="2 3" key="1">
    <citation type="journal article" date="2015" name="BMC Genomics">
        <title>The genome of the truffle-parasite Tolypocladium ophioglossoides and the evolution of antifungal peptaibiotics.</title>
        <authorList>
            <person name="Quandt C.A."/>
            <person name="Bushley K.E."/>
            <person name="Spatafora J.W."/>
        </authorList>
    </citation>
    <scope>NUCLEOTIDE SEQUENCE [LARGE SCALE GENOMIC DNA]</scope>
    <source>
        <strain evidence="2 3">CBS 100239</strain>
    </source>
</reference>
<comment type="caution">
    <text evidence="2">The sequence shown here is derived from an EMBL/GenBank/DDBJ whole genome shotgun (WGS) entry which is preliminary data.</text>
</comment>
<dbReference type="OrthoDB" id="5152453at2759"/>
<feature type="non-terminal residue" evidence="2">
    <location>
        <position position="296"/>
    </location>
</feature>
<dbReference type="STRING" id="1163406.A0A0L0N9S6"/>
<name>A0A0L0N9S6_TOLOC</name>
<evidence type="ECO:0008006" key="4">
    <source>
        <dbReference type="Google" id="ProtNLM"/>
    </source>
</evidence>
<dbReference type="EMBL" id="LFRF01000012">
    <property type="protein sequence ID" value="KND90515.1"/>
    <property type="molecule type" value="Genomic_DNA"/>
</dbReference>
<gene>
    <name evidence="2" type="ORF">TOPH_04720</name>
</gene>
<evidence type="ECO:0000313" key="2">
    <source>
        <dbReference type="EMBL" id="KND90515.1"/>
    </source>
</evidence>
<evidence type="ECO:0000313" key="3">
    <source>
        <dbReference type="Proteomes" id="UP000036947"/>
    </source>
</evidence>
<evidence type="ECO:0000256" key="1">
    <source>
        <dbReference type="SAM" id="MobiDB-lite"/>
    </source>
</evidence>
<proteinExistence type="predicted"/>
<organism evidence="2 3">
    <name type="scientific">Tolypocladium ophioglossoides (strain CBS 100239)</name>
    <name type="common">Snaketongue truffleclub</name>
    <name type="synonym">Elaphocordyceps ophioglossoides</name>
    <dbReference type="NCBI Taxonomy" id="1163406"/>
    <lineage>
        <taxon>Eukaryota</taxon>
        <taxon>Fungi</taxon>
        <taxon>Dikarya</taxon>
        <taxon>Ascomycota</taxon>
        <taxon>Pezizomycotina</taxon>
        <taxon>Sordariomycetes</taxon>
        <taxon>Hypocreomycetidae</taxon>
        <taxon>Hypocreales</taxon>
        <taxon>Ophiocordycipitaceae</taxon>
        <taxon>Tolypocladium</taxon>
    </lineage>
</organism>
<dbReference type="AlphaFoldDB" id="A0A0L0N9S6"/>